<sequence length="224" mass="25439">MSRKIYSKIEKIQPEVPGNLISSRSNFGTELTTLLSTYDMKIPFVVTKCVAEIEARGLTVPCIYRIPGHVEQINAIRDAFEIDEDKTDLSHRRYPDIHAISGTLKLFLIKLPTRLITSNVHSLLIDAIQQKNLEIKVSLIKQALLSLPKAHYDTLKYVIEHLHRISLYASINKMDAHCLAVTFSLYLLNVAEIHPSLPTLDITKEIEVTKTLIELCQCLFNCNK</sequence>
<comment type="caution">
    <text evidence="3">The sequence shown here is derived from an EMBL/GenBank/DDBJ whole genome shotgun (WGS) entry which is preliminary data.</text>
</comment>
<evidence type="ECO:0000313" key="4">
    <source>
        <dbReference type="Proteomes" id="UP000801492"/>
    </source>
</evidence>
<dbReference type="InterPro" id="IPR000198">
    <property type="entry name" value="RhoGAP_dom"/>
</dbReference>
<evidence type="ECO:0000256" key="1">
    <source>
        <dbReference type="ARBA" id="ARBA00022468"/>
    </source>
</evidence>
<keyword evidence="4" id="KW-1185">Reference proteome</keyword>
<organism evidence="3 4">
    <name type="scientific">Ignelater luminosus</name>
    <name type="common">Cucubano</name>
    <name type="synonym">Pyrophorus luminosus</name>
    <dbReference type="NCBI Taxonomy" id="2038154"/>
    <lineage>
        <taxon>Eukaryota</taxon>
        <taxon>Metazoa</taxon>
        <taxon>Ecdysozoa</taxon>
        <taxon>Arthropoda</taxon>
        <taxon>Hexapoda</taxon>
        <taxon>Insecta</taxon>
        <taxon>Pterygota</taxon>
        <taxon>Neoptera</taxon>
        <taxon>Endopterygota</taxon>
        <taxon>Coleoptera</taxon>
        <taxon>Polyphaga</taxon>
        <taxon>Elateriformia</taxon>
        <taxon>Elateroidea</taxon>
        <taxon>Elateridae</taxon>
        <taxon>Agrypninae</taxon>
        <taxon>Pyrophorini</taxon>
        <taxon>Ignelater</taxon>
    </lineage>
</organism>
<reference evidence="3" key="1">
    <citation type="submission" date="2019-08" db="EMBL/GenBank/DDBJ databases">
        <title>The genome of the North American firefly Photinus pyralis.</title>
        <authorList>
            <consortium name="Photinus pyralis genome working group"/>
            <person name="Fallon T.R."/>
            <person name="Sander Lower S.E."/>
            <person name="Weng J.-K."/>
        </authorList>
    </citation>
    <scope>NUCLEOTIDE SEQUENCE</scope>
    <source>
        <strain evidence="3">TRF0915ILg1</strain>
        <tissue evidence="3">Whole body</tissue>
    </source>
</reference>
<dbReference type="Pfam" id="PF00620">
    <property type="entry name" value="RhoGAP"/>
    <property type="match status" value="1"/>
</dbReference>
<accession>A0A8K0CIC1</accession>
<name>A0A8K0CIC1_IGNLU</name>
<protein>
    <recommendedName>
        <fullName evidence="2">Rho-GAP domain-containing protein</fullName>
    </recommendedName>
</protein>
<dbReference type="PANTHER" id="PTHR46075">
    <property type="entry name" value="CHIMERIN FAMILY MEMBER"/>
    <property type="match status" value="1"/>
</dbReference>
<feature type="domain" description="Rho-GAP" evidence="2">
    <location>
        <begin position="29"/>
        <end position="220"/>
    </location>
</feature>
<dbReference type="GO" id="GO:0005096">
    <property type="term" value="F:GTPase activator activity"/>
    <property type="evidence" value="ECO:0007669"/>
    <property type="project" value="UniProtKB-KW"/>
</dbReference>
<dbReference type="EMBL" id="VTPC01090042">
    <property type="protein sequence ID" value="KAF2885033.1"/>
    <property type="molecule type" value="Genomic_DNA"/>
</dbReference>
<proteinExistence type="predicted"/>
<dbReference type="SUPFAM" id="SSF48350">
    <property type="entry name" value="GTPase activation domain, GAP"/>
    <property type="match status" value="1"/>
</dbReference>
<dbReference type="PROSITE" id="PS50238">
    <property type="entry name" value="RHOGAP"/>
    <property type="match status" value="1"/>
</dbReference>
<dbReference type="AlphaFoldDB" id="A0A8K0CIC1"/>
<dbReference type="Gene3D" id="1.10.555.10">
    <property type="entry name" value="Rho GTPase activation protein"/>
    <property type="match status" value="1"/>
</dbReference>
<dbReference type="PANTHER" id="PTHR46075:SF2">
    <property type="entry name" value="RHO GTPASE ACTIVATING PROTEIN AT 5A, ISOFORM A"/>
    <property type="match status" value="1"/>
</dbReference>
<evidence type="ECO:0000313" key="3">
    <source>
        <dbReference type="EMBL" id="KAF2885033.1"/>
    </source>
</evidence>
<dbReference type="GO" id="GO:0007165">
    <property type="term" value="P:signal transduction"/>
    <property type="evidence" value="ECO:0007669"/>
    <property type="project" value="InterPro"/>
</dbReference>
<dbReference type="InterPro" id="IPR008936">
    <property type="entry name" value="Rho_GTPase_activation_prot"/>
</dbReference>
<evidence type="ECO:0000259" key="2">
    <source>
        <dbReference type="PROSITE" id="PS50238"/>
    </source>
</evidence>
<keyword evidence="1" id="KW-0343">GTPase activation</keyword>
<dbReference type="OrthoDB" id="3196451at2759"/>
<dbReference type="InterPro" id="IPR051854">
    <property type="entry name" value="Rho-type_GAP"/>
</dbReference>
<gene>
    <name evidence="3" type="ORF">ILUMI_21149</name>
</gene>
<dbReference type="Proteomes" id="UP000801492">
    <property type="component" value="Unassembled WGS sequence"/>
</dbReference>
<dbReference type="SMART" id="SM00324">
    <property type="entry name" value="RhoGAP"/>
    <property type="match status" value="1"/>
</dbReference>